<dbReference type="AlphaFoldDB" id="A0A3L9DTC2"/>
<dbReference type="EMBL" id="RCVM01000004">
    <property type="protein sequence ID" value="RLY04185.1"/>
    <property type="molecule type" value="Genomic_DNA"/>
</dbReference>
<evidence type="ECO:0000256" key="1">
    <source>
        <dbReference type="SAM" id="Phobius"/>
    </source>
</evidence>
<feature type="transmembrane region" description="Helical" evidence="1">
    <location>
        <begin position="9"/>
        <end position="30"/>
    </location>
</feature>
<protein>
    <submittedName>
        <fullName evidence="2">Uncharacterized protein</fullName>
    </submittedName>
</protein>
<feature type="transmembrane region" description="Helical" evidence="1">
    <location>
        <begin position="36"/>
        <end position="55"/>
    </location>
</feature>
<evidence type="ECO:0000313" key="2">
    <source>
        <dbReference type="EMBL" id="RLY04185.1"/>
    </source>
</evidence>
<keyword evidence="1" id="KW-0812">Transmembrane</keyword>
<dbReference type="RefSeq" id="WP_121834942.1">
    <property type="nucleotide sequence ID" value="NZ_CP163513.1"/>
</dbReference>
<evidence type="ECO:0000313" key="3">
    <source>
        <dbReference type="Proteomes" id="UP000279194"/>
    </source>
</evidence>
<name>A0A3L9DTC2_9STRE</name>
<comment type="caution">
    <text evidence="2">The sequence shown here is derived from an EMBL/GenBank/DDBJ whole genome shotgun (WGS) entry which is preliminary data.</text>
</comment>
<keyword evidence="1" id="KW-1133">Transmembrane helix</keyword>
<proteinExistence type="predicted"/>
<reference evidence="2 3" key="1">
    <citation type="submission" date="2018-10" db="EMBL/GenBank/DDBJ databases">
        <title>Streptococcus hillyeri sp. nov., isolated from equine tracheal sample.</title>
        <authorList>
            <person name="Macfadyen A.C."/>
            <person name="Waller A."/>
            <person name="Paterson G.K."/>
        </authorList>
    </citation>
    <scope>NUCLEOTIDE SEQUENCE [LARGE SCALE GENOMIC DNA]</scope>
    <source>
        <strain evidence="2 3">28462</strain>
    </source>
</reference>
<accession>A0A3L9DTC2</accession>
<gene>
    <name evidence="2" type="ORF">EAF07_03705</name>
</gene>
<dbReference type="Proteomes" id="UP000279194">
    <property type="component" value="Unassembled WGS sequence"/>
</dbReference>
<keyword evidence="3" id="KW-1185">Reference proteome</keyword>
<keyword evidence="1" id="KW-0472">Membrane</keyword>
<organism evidence="2 3">
    <name type="scientific">Streptococcus hillyeri</name>
    <dbReference type="NCBI Taxonomy" id="2282420"/>
    <lineage>
        <taxon>Bacteria</taxon>
        <taxon>Bacillati</taxon>
        <taxon>Bacillota</taxon>
        <taxon>Bacilli</taxon>
        <taxon>Lactobacillales</taxon>
        <taxon>Streptococcaceae</taxon>
        <taxon>Streptococcus</taxon>
    </lineage>
</organism>
<sequence>MTKQILFKYLLLFISLFLINMLVMLVLHSLGFTGELGAISYLFPPLVTAVVLVMVDKKLKKSKKQS</sequence>